<dbReference type="Proteomes" id="UP000014680">
    <property type="component" value="Unassembled WGS sequence"/>
</dbReference>
<protein>
    <submittedName>
        <fullName evidence="5">Vacuolar ATP synthase subunit E, putative</fullName>
    </submittedName>
</protein>
<evidence type="ECO:0000256" key="2">
    <source>
        <dbReference type="ARBA" id="ARBA00022448"/>
    </source>
</evidence>
<dbReference type="AlphaFoldDB" id="A0A0A1TU86"/>
<evidence type="ECO:0000313" key="6">
    <source>
        <dbReference type="Proteomes" id="UP000014680"/>
    </source>
</evidence>
<sequence>MSQERKEAQLRKQLDYIKEMSETERSEILSAADKESSDETKATMDKEQHKIDLEFEKQIKRSDVKKRIAGSQKMSAARLQLLKAEDAHIQKLVEVVRAQLVASTQNTEYADILIKLVMQGVKKVEDNNVTINCLQKDLPVVKKAVKDAKEKFPKVNITVDETFFLEDKVIGGVTVASMGDRIVCNNTLEHRMNQALLVALPKVRSIVFPSLKTQIPVH</sequence>
<evidence type="ECO:0000256" key="4">
    <source>
        <dbReference type="SAM" id="MobiDB-lite"/>
    </source>
</evidence>
<dbReference type="GeneID" id="14882461"/>
<dbReference type="OrthoDB" id="10263003at2759"/>
<proteinExistence type="inferred from homology"/>
<dbReference type="Pfam" id="PF01991">
    <property type="entry name" value="vATP-synt_E"/>
    <property type="match status" value="1"/>
</dbReference>
<keyword evidence="3" id="KW-0406">Ion transport</keyword>
<dbReference type="InterPro" id="IPR038495">
    <property type="entry name" value="ATPase_E_C"/>
</dbReference>
<feature type="region of interest" description="Disordered" evidence="4">
    <location>
        <begin position="23"/>
        <end position="47"/>
    </location>
</feature>
<dbReference type="VEuPathDB" id="AmoebaDB:EIN_377200"/>
<keyword evidence="2" id="KW-0813">Transport</keyword>
<evidence type="ECO:0000256" key="3">
    <source>
        <dbReference type="ARBA" id="ARBA00023065"/>
    </source>
</evidence>
<dbReference type="SUPFAM" id="SSF160527">
    <property type="entry name" value="V-type ATPase subunit E-like"/>
    <property type="match status" value="1"/>
</dbReference>
<dbReference type="EMBL" id="KB207268">
    <property type="protein sequence ID" value="ELP83495.1"/>
    <property type="molecule type" value="Genomic_DNA"/>
</dbReference>
<dbReference type="GO" id="GO:0046961">
    <property type="term" value="F:proton-transporting ATPase activity, rotational mechanism"/>
    <property type="evidence" value="ECO:0007669"/>
    <property type="project" value="InterPro"/>
</dbReference>
<dbReference type="KEGG" id="eiv:EIN_377200"/>
<keyword evidence="6" id="KW-1185">Reference proteome</keyword>
<dbReference type="RefSeq" id="XP_004182841.1">
    <property type="nucleotide sequence ID" value="XM_004182793.1"/>
</dbReference>
<gene>
    <name evidence="5" type="ORF">EIN_377200</name>
</gene>
<reference evidence="5 6" key="1">
    <citation type="submission" date="2012-10" db="EMBL/GenBank/DDBJ databases">
        <authorList>
            <person name="Zafar N."/>
            <person name="Inman J."/>
            <person name="Hall N."/>
            <person name="Lorenzi H."/>
            <person name="Caler E."/>
        </authorList>
    </citation>
    <scope>NUCLEOTIDE SEQUENCE [LARGE SCALE GENOMIC DNA]</scope>
    <source>
        <strain evidence="5 6">IP1</strain>
    </source>
</reference>
<dbReference type="GO" id="GO:0033178">
    <property type="term" value="C:proton-transporting two-sector ATPase complex, catalytic domain"/>
    <property type="evidence" value="ECO:0007669"/>
    <property type="project" value="InterPro"/>
</dbReference>
<evidence type="ECO:0000256" key="1">
    <source>
        <dbReference type="ARBA" id="ARBA00005901"/>
    </source>
</evidence>
<accession>A0A0A1TU86</accession>
<evidence type="ECO:0000313" key="5">
    <source>
        <dbReference type="EMBL" id="ELP83495.1"/>
    </source>
</evidence>
<organism evidence="5 6">
    <name type="scientific">Entamoeba invadens IP1</name>
    <dbReference type="NCBI Taxonomy" id="370355"/>
    <lineage>
        <taxon>Eukaryota</taxon>
        <taxon>Amoebozoa</taxon>
        <taxon>Evosea</taxon>
        <taxon>Archamoebae</taxon>
        <taxon>Mastigamoebida</taxon>
        <taxon>Entamoebidae</taxon>
        <taxon>Entamoeba</taxon>
    </lineage>
</organism>
<dbReference type="PANTHER" id="PTHR45715">
    <property type="entry name" value="ATPASE H+-TRANSPORTING V1 SUBUNIT E1A-RELATED"/>
    <property type="match status" value="1"/>
</dbReference>
<comment type="similarity">
    <text evidence="1">Belongs to the V-ATPase E subunit family.</text>
</comment>
<name>A0A0A1TU86_ENTIV</name>
<dbReference type="InterPro" id="IPR002842">
    <property type="entry name" value="ATPase_V1_Esu"/>
</dbReference>
<dbReference type="OMA" id="KEIPMYK"/>
<dbReference type="Gene3D" id="3.30.2320.30">
    <property type="entry name" value="ATP synthase, E subunit, C-terminal"/>
    <property type="match status" value="1"/>
</dbReference>